<keyword evidence="11 12" id="KW-0131">Cell cycle</keyword>
<reference evidence="16" key="1">
    <citation type="submission" date="2020-01" db="EMBL/GenBank/DDBJ databases">
        <authorList>
            <person name="Meier V. D."/>
            <person name="Meier V D."/>
        </authorList>
    </citation>
    <scope>NUCLEOTIDE SEQUENCE</scope>
    <source>
        <strain evidence="16">HLG_WM_MAG_08</strain>
    </source>
</reference>
<proteinExistence type="inferred from homology"/>
<evidence type="ECO:0000256" key="12">
    <source>
        <dbReference type="PIRNR" id="PIRNR003097"/>
    </source>
</evidence>
<feature type="transmembrane region" description="Helical" evidence="13">
    <location>
        <begin position="38"/>
        <end position="58"/>
    </location>
</feature>
<dbReference type="Pfam" id="PF18075">
    <property type="entry name" value="FtsX_ECD"/>
    <property type="match status" value="1"/>
</dbReference>
<keyword evidence="10 12" id="KW-0472">Membrane</keyword>
<dbReference type="GO" id="GO:0051301">
    <property type="term" value="P:cell division"/>
    <property type="evidence" value="ECO:0007669"/>
    <property type="project" value="UniProtKB-KW"/>
</dbReference>
<evidence type="ECO:0000256" key="10">
    <source>
        <dbReference type="ARBA" id="ARBA00023136"/>
    </source>
</evidence>
<feature type="transmembrane region" description="Helical" evidence="13">
    <location>
        <begin position="249"/>
        <end position="272"/>
    </location>
</feature>
<evidence type="ECO:0000259" key="14">
    <source>
        <dbReference type="Pfam" id="PF02687"/>
    </source>
</evidence>
<keyword evidence="6 12" id="KW-0997">Cell inner membrane</keyword>
<organism evidence="16">
    <name type="scientific">uncultured Thiotrichaceae bacterium</name>
    <dbReference type="NCBI Taxonomy" id="298394"/>
    <lineage>
        <taxon>Bacteria</taxon>
        <taxon>Pseudomonadati</taxon>
        <taxon>Pseudomonadota</taxon>
        <taxon>Gammaproteobacteria</taxon>
        <taxon>Thiotrichales</taxon>
        <taxon>Thiotrichaceae</taxon>
        <taxon>environmental samples</taxon>
    </lineage>
</organism>
<feature type="transmembrane region" description="Helical" evidence="13">
    <location>
        <begin position="292"/>
        <end position="314"/>
    </location>
</feature>
<keyword evidence="5 12" id="KW-1003">Cell membrane</keyword>
<dbReference type="GO" id="GO:0032153">
    <property type="term" value="C:cell division site"/>
    <property type="evidence" value="ECO:0007669"/>
    <property type="project" value="TreeGrafter"/>
</dbReference>
<keyword evidence="9 13" id="KW-1133">Transmembrane helix</keyword>
<dbReference type="InterPro" id="IPR003838">
    <property type="entry name" value="ABC3_permease_C"/>
</dbReference>
<evidence type="ECO:0000256" key="2">
    <source>
        <dbReference type="ARBA" id="ARBA00007379"/>
    </source>
</evidence>
<evidence type="ECO:0000256" key="6">
    <source>
        <dbReference type="ARBA" id="ARBA00022519"/>
    </source>
</evidence>
<dbReference type="NCBIfam" id="TIGR00439">
    <property type="entry name" value="FtsX_Gneg"/>
    <property type="match status" value="1"/>
</dbReference>
<comment type="subunit">
    <text evidence="3">Forms a membrane-associated complex with FtsE.</text>
</comment>
<gene>
    <name evidence="16" type="ORF">HELGO_WM25909</name>
</gene>
<evidence type="ECO:0000256" key="5">
    <source>
        <dbReference type="ARBA" id="ARBA00022475"/>
    </source>
</evidence>
<name>A0A6S6UAX7_9GAMM</name>
<dbReference type="PIRSF" id="PIRSF003097">
    <property type="entry name" value="FtsX"/>
    <property type="match status" value="1"/>
</dbReference>
<evidence type="ECO:0000256" key="13">
    <source>
        <dbReference type="SAM" id="Phobius"/>
    </source>
</evidence>
<evidence type="ECO:0000256" key="1">
    <source>
        <dbReference type="ARBA" id="ARBA00004429"/>
    </source>
</evidence>
<dbReference type="EMBL" id="CACVAV010000412">
    <property type="protein sequence ID" value="CAA6825963.1"/>
    <property type="molecule type" value="Genomic_DNA"/>
</dbReference>
<evidence type="ECO:0000259" key="15">
    <source>
        <dbReference type="Pfam" id="PF18075"/>
    </source>
</evidence>
<feature type="domain" description="ABC3 transporter permease C-terminal" evidence="14">
    <location>
        <begin position="199"/>
        <end position="317"/>
    </location>
</feature>
<evidence type="ECO:0000256" key="3">
    <source>
        <dbReference type="ARBA" id="ARBA00011160"/>
    </source>
</evidence>
<accession>A0A6S6UAX7</accession>
<evidence type="ECO:0000256" key="7">
    <source>
        <dbReference type="ARBA" id="ARBA00022618"/>
    </source>
</evidence>
<protein>
    <recommendedName>
        <fullName evidence="4 12">Cell division protein FtsX</fullName>
    </recommendedName>
</protein>
<comment type="subcellular location">
    <subcellularLocation>
        <location evidence="1">Cell inner membrane</location>
        <topology evidence="1">Multi-pass membrane protein</topology>
    </subcellularLocation>
</comment>
<keyword evidence="8 13" id="KW-0812">Transmembrane</keyword>
<dbReference type="InterPro" id="IPR040690">
    <property type="entry name" value="FtsX_ECD"/>
</dbReference>
<comment type="function">
    <text evidence="12">Part of the ABC transporter FtsEX involved in cellular division.</text>
</comment>
<feature type="domain" description="FtsX extracellular" evidence="15">
    <location>
        <begin position="81"/>
        <end position="175"/>
    </location>
</feature>
<dbReference type="PANTHER" id="PTHR47755:SF1">
    <property type="entry name" value="CELL DIVISION PROTEIN FTSX"/>
    <property type="match status" value="1"/>
</dbReference>
<dbReference type="Gene3D" id="3.30.70.3040">
    <property type="match status" value="1"/>
</dbReference>
<dbReference type="PANTHER" id="PTHR47755">
    <property type="entry name" value="CELL DIVISION PROTEIN FTSX"/>
    <property type="match status" value="1"/>
</dbReference>
<evidence type="ECO:0000256" key="11">
    <source>
        <dbReference type="ARBA" id="ARBA00023306"/>
    </source>
</evidence>
<feature type="transmembrane region" description="Helical" evidence="13">
    <location>
        <begin position="196"/>
        <end position="216"/>
    </location>
</feature>
<sequence>MANRQRKPRSRSQTKRTGPIRAWFHQQRNAVRFSLNRLWFNPVSTWITLAAIAIALSLPTSLHLLLNNMQTLTDDKREVPTITLFMKQNVNEQQTKDRAELLKELPEVSAVQVITREEAMEDFKQIGGFAETLETLPENPLPHVLILTPKLSFLNTNEALTKFSDKLKAYREVGNIQVDIEWIKKLRSILNIADRIVLVVSVLLGLTMLLVIGNTIRLDIQNRKEEITVTRLIGATNTYIRRPFILGGFWLGLFGGVISLVIVHFALLFLIAPVNDLAREYGSNFTLHGINFTMTLQILVLSSVLGTVGAWLAVSQYLWKSEVVSEN</sequence>
<dbReference type="AlphaFoldDB" id="A0A6S6UAX7"/>
<dbReference type="InterPro" id="IPR047590">
    <property type="entry name" value="FtsX_proteobact-type"/>
</dbReference>
<evidence type="ECO:0000256" key="8">
    <source>
        <dbReference type="ARBA" id="ARBA00022692"/>
    </source>
</evidence>
<comment type="similarity">
    <text evidence="2 12">Belongs to the ABC-4 integral membrane protein family. FtsX subfamily.</text>
</comment>
<evidence type="ECO:0000256" key="4">
    <source>
        <dbReference type="ARBA" id="ARBA00021907"/>
    </source>
</evidence>
<evidence type="ECO:0000313" key="16">
    <source>
        <dbReference type="EMBL" id="CAA6825963.1"/>
    </source>
</evidence>
<keyword evidence="7 12" id="KW-0132">Cell division</keyword>
<dbReference type="Pfam" id="PF02687">
    <property type="entry name" value="FtsX"/>
    <property type="match status" value="1"/>
</dbReference>
<dbReference type="InterPro" id="IPR004513">
    <property type="entry name" value="FtsX"/>
</dbReference>
<dbReference type="GO" id="GO:0005886">
    <property type="term" value="C:plasma membrane"/>
    <property type="evidence" value="ECO:0007669"/>
    <property type="project" value="UniProtKB-SubCell"/>
</dbReference>
<evidence type="ECO:0000256" key="9">
    <source>
        <dbReference type="ARBA" id="ARBA00022989"/>
    </source>
</evidence>